<feature type="compositionally biased region" description="Basic and acidic residues" evidence="1">
    <location>
        <begin position="39"/>
        <end position="54"/>
    </location>
</feature>
<dbReference type="AlphaFoldDB" id="A0A1Q9CYM0"/>
<feature type="region of interest" description="Disordered" evidence="1">
    <location>
        <begin position="699"/>
        <end position="732"/>
    </location>
</feature>
<feature type="compositionally biased region" description="Basic residues" evidence="1">
    <location>
        <begin position="473"/>
        <end position="483"/>
    </location>
</feature>
<dbReference type="OrthoDB" id="10424757at2759"/>
<evidence type="ECO:0000256" key="1">
    <source>
        <dbReference type="SAM" id="MobiDB-lite"/>
    </source>
</evidence>
<reference evidence="2 3" key="1">
    <citation type="submission" date="2016-02" db="EMBL/GenBank/DDBJ databases">
        <title>Genome analysis of coral dinoflagellate symbionts highlights evolutionary adaptations to a symbiotic lifestyle.</title>
        <authorList>
            <person name="Aranda M."/>
            <person name="Li Y."/>
            <person name="Liew Y.J."/>
            <person name="Baumgarten S."/>
            <person name="Simakov O."/>
            <person name="Wilson M."/>
            <person name="Piel J."/>
            <person name="Ashoor H."/>
            <person name="Bougouffa S."/>
            <person name="Bajic V.B."/>
            <person name="Ryu T."/>
            <person name="Ravasi T."/>
            <person name="Bayer T."/>
            <person name="Micklem G."/>
            <person name="Kim H."/>
            <person name="Bhak J."/>
            <person name="Lajeunesse T.C."/>
            <person name="Voolstra C.R."/>
        </authorList>
    </citation>
    <scope>NUCLEOTIDE SEQUENCE [LARGE SCALE GENOMIC DNA]</scope>
    <source>
        <strain evidence="2 3">CCMP2467</strain>
    </source>
</reference>
<dbReference type="Proteomes" id="UP000186817">
    <property type="component" value="Unassembled WGS sequence"/>
</dbReference>
<feature type="region of interest" description="Disordered" evidence="1">
    <location>
        <begin position="155"/>
        <end position="175"/>
    </location>
</feature>
<gene>
    <name evidence="2" type="ORF">AK812_SmicGene30691</name>
</gene>
<feature type="region of interest" description="Disordered" evidence="1">
    <location>
        <begin position="285"/>
        <end position="353"/>
    </location>
</feature>
<feature type="region of interest" description="Disordered" evidence="1">
    <location>
        <begin position="463"/>
        <end position="483"/>
    </location>
</feature>
<name>A0A1Q9CYM0_SYMMI</name>
<feature type="compositionally biased region" description="Basic and acidic residues" evidence="1">
    <location>
        <begin position="198"/>
        <end position="214"/>
    </location>
</feature>
<proteinExistence type="predicted"/>
<feature type="region of interest" description="Disordered" evidence="1">
    <location>
        <begin position="193"/>
        <end position="218"/>
    </location>
</feature>
<comment type="caution">
    <text evidence="2">The sequence shown here is derived from an EMBL/GenBank/DDBJ whole genome shotgun (WGS) entry which is preliminary data.</text>
</comment>
<protein>
    <submittedName>
        <fullName evidence="2">Uncharacterized protein</fullName>
    </submittedName>
</protein>
<evidence type="ECO:0000313" key="3">
    <source>
        <dbReference type="Proteomes" id="UP000186817"/>
    </source>
</evidence>
<keyword evidence="3" id="KW-1185">Reference proteome</keyword>
<organism evidence="2 3">
    <name type="scientific">Symbiodinium microadriaticum</name>
    <name type="common">Dinoflagellate</name>
    <name type="synonym">Zooxanthella microadriatica</name>
    <dbReference type="NCBI Taxonomy" id="2951"/>
    <lineage>
        <taxon>Eukaryota</taxon>
        <taxon>Sar</taxon>
        <taxon>Alveolata</taxon>
        <taxon>Dinophyceae</taxon>
        <taxon>Suessiales</taxon>
        <taxon>Symbiodiniaceae</taxon>
        <taxon>Symbiodinium</taxon>
    </lineage>
</organism>
<sequence length="759" mass="80175">MPATVKGETTVVSTESCGESGGARASLASPWATSLQRPAESDRNAPVKQTHDREQFRRHLTEFAEEGRPRHAVICAAAGQRHLNGSSACRKGGTHMGRDGTSVPDRACSANWKGLVACWNFSALFGVCFRNQATQHIACGAPICFVQGGEALQCQRPPRSRTRGKTAGNRRSFVEAGGGKDLAEQGLVAINIGGAGEGKTKETGTEGSGGREGEQGPACDAKSGALVLALVPARSATSIERGNQGGIDSKLRAAPERESICDDLDAAIIEAIGVDVEVAHKNMAGNNNPSLSAHTGSSTLEREPTGAQDARTGASSAVVTERVDRTAAATSCSVERQGQAKPAEQQSTENRRVQGELVAGRQGGEDPRGGEVGCWRVLSRTAETKSAMAQGQVGARGRGLGQGIGLAGHNVKQLGEAAQNVAVMFGSEHSCECREQLEESTVLHGKVLELRSDVLVRSQGLPRTRTDGVRGATTRKRGGQGKWSHRCRREKPARALRDHIEDPAKSLVCQEDVEARSQVTIGAERRRKCKREQGGHERVALLATFTLRHEVGDAFIICPHKRRRRAIEQADEGEHGGGLRRVSELGEHGLAAYEVKCTNAINGKDSAAGVSIGLELEAVGESLSPCRRGQGELVGAGGFINVAAVLLGKCAGNQTAEEVHGRLRLVCAVQRGVQGRVLKQWRVGGVGIVEEQTRDVGCKSSGAGGSTSAGATQIAEQGRRRQSDRCFGEPGQEGRVDRRIWLAGATVRVSQLLESGLVA</sequence>
<feature type="compositionally biased region" description="Polar residues" evidence="1">
    <location>
        <begin position="285"/>
        <end position="299"/>
    </location>
</feature>
<feature type="compositionally biased region" description="Basic and acidic residues" evidence="1">
    <location>
        <begin position="717"/>
        <end position="732"/>
    </location>
</feature>
<evidence type="ECO:0000313" key="2">
    <source>
        <dbReference type="EMBL" id="OLP88018.1"/>
    </source>
</evidence>
<feature type="region of interest" description="Disordered" evidence="1">
    <location>
        <begin position="1"/>
        <end position="54"/>
    </location>
</feature>
<dbReference type="EMBL" id="LSRX01000831">
    <property type="protein sequence ID" value="OLP88018.1"/>
    <property type="molecule type" value="Genomic_DNA"/>
</dbReference>
<accession>A0A1Q9CYM0</accession>